<dbReference type="CDD" id="cd04301">
    <property type="entry name" value="NAT_SF"/>
    <property type="match status" value="1"/>
</dbReference>
<dbReference type="Proteomes" id="UP000198942">
    <property type="component" value="Unassembled WGS sequence"/>
</dbReference>
<evidence type="ECO:0000256" key="1">
    <source>
        <dbReference type="ARBA" id="ARBA00022679"/>
    </source>
</evidence>
<dbReference type="OrthoDB" id="7205533at2"/>
<dbReference type="AlphaFoldDB" id="A0A1H8QVP7"/>
<feature type="domain" description="N-acetyltransferase" evidence="3">
    <location>
        <begin position="4"/>
        <end position="173"/>
    </location>
</feature>
<keyword evidence="2" id="KW-0012">Acyltransferase</keyword>
<dbReference type="PANTHER" id="PTHR42919">
    <property type="entry name" value="N-ALPHA-ACETYLTRANSFERASE"/>
    <property type="match status" value="1"/>
</dbReference>
<organism evidence="4 5">
    <name type="scientific">Mucilaginibacter gossypiicola</name>
    <dbReference type="NCBI Taxonomy" id="551995"/>
    <lineage>
        <taxon>Bacteria</taxon>
        <taxon>Pseudomonadati</taxon>
        <taxon>Bacteroidota</taxon>
        <taxon>Sphingobacteriia</taxon>
        <taxon>Sphingobacteriales</taxon>
        <taxon>Sphingobacteriaceae</taxon>
        <taxon>Mucilaginibacter</taxon>
    </lineage>
</organism>
<dbReference type="InterPro" id="IPR051556">
    <property type="entry name" value="N-term/lysine_N-AcTrnsfr"/>
</dbReference>
<dbReference type="GO" id="GO:0016747">
    <property type="term" value="F:acyltransferase activity, transferring groups other than amino-acyl groups"/>
    <property type="evidence" value="ECO:0007669"/>
    <property type="project" value="InterPro"/>
</dbReference>
<gene>
    <name evidence="4" type="ORF">SAMN05192574_109158</name>
</gene>
<dbReference type="PROSITE" id="PS51186">
    <property type="entry name" value="GNAT"/>
    <property type="match status" value="1"/>
</dbReference>
<dbReference type="InterPro" id="IPR000182">
    <property type="entry name" value="GNAT_dom"/>
</dbReference>
<evidence type="ECO:0000313" key="4">
    <source>
        <dbReference type="EMBL" id="SEO57924.1"/>
    </source>
</evidence>
<keyword evidence="1" id="KW-0808">Transferase</keyword>
<keyword evidence="4" id="KW-0687">Ribonucleoprotein</keyword>
<dbReference type="GO" id="GO:0005840">
    <property type="term" value="C:ribosome"/>
    <property type="evidence" value="ECO:0007669"/>
    <property type="project" value="UniProtKB-KW"/>
</dbReference>
<dbReference type="STRING" id="551995.SAMN05192574_109158"/>
<accession>A0A1H8QVP7</accession>
<sequence length="175" mass="20186">MDNVKIVDATPNDVAQLQNISIQTFSETFSAVNTPEDMTQYLNESLSLNKLRDELNNKLSQFYFAIHNEEVIGYLKLNTGQAQTDVKDNDALEIERIYVSQAFLGKNIGKLLYEKAVQIARKTGARYIWLGVWEKNSRAISFYKKNGFVEFDQHVFMLGTDRQIDIMMKKDLMND</sequence>
<dbReference type="Gene3D" id="3.40.630.30">
    <property type="match status" value="1"/>
</dbReference>
<proteinExistence type="predicted"/>
<dbReference type="Pfam" id="PF00583">
    <property type="entry name" value="Acetyltransf_1"/>
    <property type="match status" value="1"/>
</dbReference>
<dbReference type="EMBL" id="FOCL01000009">
    <property type="protein sequence ID" value="SEO57924.1"/>
    <property type="molecule type" value="Genomic_DNA"/>
</dbReference>
<reference evidence="5" key="1">
    <citation type="submission" date="2016-10" db="EMBL/GenBank/DDBJ databases">
        <authorList>
            <person name="Varghese N."/>
            <person name="Submissions S."/>
        </authorList>
    </citation>
    <scope>NUCLEOTIDE SEQUENCE [LARGE SCALE GENOMIC DNA]</scope>
    <source>
        <strain evidence="5">Gh-48</strain>
    </source>
</reference>
<evidence type="ECO:0000259" key="3">
    <source>
        <dbReference type="PROSITE" id="PS51186"/>
    </source>
</evidence>
<protein>
    <submittedName>
        <fullName evidence="4">Ribosomal protein S18 acetylase RimI</fullName>
    </submittedName>
</protein>
<dbReference type="SUPFAM" id="SSF55729">
    <property type="entry name" value="Acyl-CoA N-acyltransferases (Nat)"/>
    <property type="match status" value="1"/>
</dbReference>
<dbReference type="InterPro" id="IPR016181">
    <property type="entry name" value="Acyl_CoA_acyltransferase"/>
</dbReference>
<evidence type="ECO:0000256" key="2">
    <source>
        <dbReference type="ARBA" id="ARBA00023315"/>
    </source>
</evidence>
<keyword evidence="5" id="KW-1185">Reference proteome</keyword>
<dbReference type="RefSeq" id="WP_091216757.1">
    <property type="nucleotide sequence ID" value="NZ_FOCL01000009.1"/>
</dbReference>
<keyword evidence="4" id="KW-0689">Ribosomal protein</keyword>
<dbReference type="PANTHER" id="PTHR42919:SF8">
    <property type="entry name" value="N-ALPHA-ACETYLTRANSFERASE 50"/>
    <property type="match status" value="1"/>
</dbReference>
<evidence type="ECO:0000313" key="5">
    <source>
        <dbReference type="Proteomes" id="UP000198942"/>
    </source>
</evidence>
<name>A0A1H8QVP7_9SPHI</name>